<organism evidence="2 3">
    <name type="scientific">Flavobacterium davisii</name>
    <dbReference type="NCBI Taxonomy" id="2906077"/>
    <lineage>
        <taxon>Bacteria</taxon>
        <taxon>Pseudomonadati</taxon>
        <taxon>Bacteroidota</taxon>
        <taxon>Flavobacteriia</taxon>
        <taxon>Flavobacteriales</taxon>
        <taxon>Flavobacteriaceae</taxon>
        <taxon>Flavobacterium</taxon>
    </lineage>
</organism>
<reference evidence="2 3" key="1">
    <citation type="journal article" date="2017" name="Infect. Genet. Evol.">
        <title>Comparative genome analysis of fish pathogen Flavobacterium columnare reveals extensive sequence diversity within the species.</title>
        <authorList>
            <person name="Kayansamruaj P."/>
            <person name="Dong H.T."/>
            <person name="Hirono I."/>
            <person name="Kondo H."/>
            <person name="Senapin S."/>
            <person name="Rodkhum C."/>
        </authorList>
    </citation>
    <scope>NUCLEOTIDE SEQUENCE [LARGE SCALE GENOMIC DNA]</scope>
    <source>
        <strain evidence="2 3">1215</strain>
    </source>
</reference>
<dbReference type="EMBL" id="MTCZ01000009">
    <property type="protein sequence ID" value="OWP85065.1"/>
    <property type="molecule type" value="Genomic_DNA"/>
</dbReference>
<dbReference type="Proteomes" id="UP001621813">
    <property type="component" value="Unassembled WGS sequence"/>
</dbReference>
<reference evidence="1 4" key="2">
    <citation type="submission" date="2024-02" db="EMBL/GenBank/DDBJ databases">
        <title>Comparative Genomic Analysis of Flavobacterium Species Causing Columnaris Disease of Freshwater Fish in Thailand: Insights into Virulence and Resistance Mechanisms.</title>
        <authorList>
            <person name="Nguyen D."/>
            <person name="Chokmangmeepisarn P."/>
            <person name="Khianchaikhan K."/>
            <person name="Morishita M."/>
            <person name="Bunnoy A."/>
            <person name="Rodkhum C."/>
        </authorList>
    </citation>
    <scope>NUCLEOTIDE SEQUENCE [LARGE SCALE GENOMIC DNA]</scope>
    <source>
        <strain evidence="1 4">KCRT2007</strain>
    </source>
</reference>
<dbReference type="InterPro" id="IPR009218">
    <property type="entry name" value="HD_phosphohydro"/>
</dbReference>
<dbReference type="PANTHER" id="PTHR21174:SF0">
    <property type="entry name" value="HD PHOSPHOHYDROLASE FAMILY PROTEIN-RELATED"/>
    <property type="match status" value="1"/>
</dbReference>
<evidence type="ECO:0000313" key="1">
    <source>
        <dbReference type="EMBL" id="MFK7050597.1"/>
    </source>
</evidence>
<evidence type="ECO:0000313" key="4">
    <source>
        <dbReference type="Proteomes" id="UP001621813"/>
    </source>
</evidence>
<evidence type="ECO:0000313" key="3">
    <source>
        <dbReference type="Proteomes" id="UP000197768"/>
    </source>
</evidence>
<gene>
    <name evidence="2" type="ORF">BWK59_02180</name>
    <name evidence="1" type="ORF">V3Q77_11930</name>
</gene>
<dbReference type="RefSeq" id="WP_088390612.1">
    <property type="nucleotide sequence ID" value="NZ_CP067378.1"/>
</dbReference>
<dbReference type="EMBL" id="JAZGZR010000033">
    <property type="protein sequence ID" value="MFK7050597.1"/>
    <property type="molecule type" value="Genomic_DNA"/>
</dbReference>
<evidence type="ECO:0008006" key="5">
    <source>
        <dbReference type="Google" id="ProtNLM"/>
    </source>
</evidence>
<accession>A0A2D0AIU9</accession>
<keyword evidence="4" id="KW-1185">Reference proteome</keyword>
<dbReference type="AlphaFoldDB" id="A0A2D0AIU9"/>
<sequence length="204" mass="24457">MNIQNLFLETLSKLGISQAEINIKWELLHKNYAKKNRYYHNWIHIEAMIKSWSTHKKQLENPVEVLLAIYYHDVIYVSTKKDNELKSAGLACKELKDVEGIDLNIIYNLILCTQTHKATTNDAKWLVDFDLQILGKDWGIYEKYCKQIRKEYRIYPNFMYNPGRKKALEHFLKNEYIFQTKIFRDTYESIARENIKKEIECLLR</sequence>
<proteinExistence type="predicted"/>
<dbReference type="SUPFAM" id="SSF109604">
    <property type="entry name" value="HD-domain/PDEase-like"/>
    <property type="match status" value="1"/>
</dbReference>
<dbReference type="Proteomes" id="UP000197768">
    <property type="component" value="Unassembled WGS sequence"/>
</dbReference>
<evidence type="ECO:0000313" key="2">
    <source>
        <dbReference type="EMBL" id="OWP85065.1"/>
    </source>
</evidence>
<protein>
    <recommendedName>
        <fullName evidence="5">Metal-dependent HD superfamily phosphohydrolase</fullName>
    </recommendedName>
</protein>
<name>A0A2D0AIU9_9FLAO</name>
<dbReference type="PANTHER" id="PTHR21174">
    <property type="match status" value="1"/>
</dbReference>
<dbReference type="PIRSF" id="PIRSF035170">
    <property type="entry name" value="HD_phosphohydro"/>
    <property type="match status" value="1"/>
</dbReference>
<comment type="caution">
    <text evidence="2">The sequence shown here is derived from an EMBL/GenBank/DDBJ whole genome shotgun (WGS) entry which is preliminary data.</text>
</comment>